<keyword evidence="2" id="KW-1185">Reference proteome</keyword>
<name>A0A5B8J4I2_9RHOB</name>
<evidence type="ECO:0000313" key="1">
    <source>
        <dbReference type="EMBL" id="QDY69180.1"/>
    </source>
</evidence>
<dbReference type="OrthoDB" id="4405067at2"/>
<accession>A0A5B8J4I2</accession>
<evidence type="ECO:0000313" key="2">
    <source>
        <dbReference type="Proteomes" id="UP000318483"/>
    </source>
</evidence>
<proteinExistence type="predicted"/>
<gene>
    <name evidence="1" type="ORF">FPZ52_05720</name>
</gene>
<organism evidence="1 2">
    <name type="scientific">Qingshengfaniella alkalisoli</name>
    <dbReference type="NCBI Taxonomy" id="2599296"/>
    <lineage>
        <taxon>Bacteria</taxon>
        <taxon>Pseudomonadati</taxon>
        <taxon>Pseudomonadota</taxon>
        <taxon>Alphaproteobacteria</taxon>
        <taxon>Rhodobacterales</taxon>
        <taxon>Paracoccaceae</taxon>
        <taxon>Qingshengfaniella</taxon>
    </lineage>
</organism>
<dbReference type="AlphaFoldDB" id="A0A5B8J4I2"/>
<reference evidence="1 2" key="1">
    <citation type="submission" date="2019-07" db="EMBL/GenBank/DDBJ databases">
        <title>Litoreibacter alkalisoli sp. nov., isolated from saline-alkaline soil.</title>
        <authorList>
            <person name="Wang S."/>
            <person name="Xu L."/>
            <person name="Xing Y.-T."/>
            <person name="Sun J.-Q."/>
        </authorList>
    </citation>
    <scope>NUCLEOTIDE SEQUENCE [LARGE SCALE GENOMIC DNA]</scope>
    <source>
        <strain evidence="1 2">LN3S51</strain>
    </source>
</reference>
<sequence length="373" mass="42554">MTTAIDQFRLTGFTLPSDFPVTRKHVRPPERRSEEYLKNYDTHTLFYDCVYQPTKRRYLFTAPRMFNLWPVFRDALRINGHPARVRRKRFPKYEQAVLLADEGELRLSLGGTDHLIETRLDRSDDFAGLNCIATMNKNNRVEWITDWARYYVANHRLQGVVIFDNGSTDYNIDDLRQALVSVEGLQRVAVVSAAFPYGSNDQGTGWEIRPKFLQPALLNLARTEILSKARAVLNVDIDELVIARDGRSVFDIAAGHPNLPVKLPGHWAYPAEGTDGPVGHAAHVWRADPSKRSNKKWCAVPSGLMSRMGWYVHHIGGELFRFAKEPEGMEVVHCRATSTGWKSTDVRFRLPGSMHRDLELESIMARDFKATTS</sequence>
<protein>
    <recommendedName>
        <fullName evidence="3">Glycosyl transferase family 2</fullName>
    </recommendedName>
</protein>
<dbReference type="Proteomes" id="UP000318483">
    <property type="component" value="Chromosome"/>
</dbReference>
<dbReference type="RefSeq" id="WP_146364551.1">
    <property type="nucleotide sequence ID" value="NZ_CP042261.1"/>
</dbReference>
<dbReference type="EMBL" id="CP042261">
    <property type="protein sequence ID" value="QDY69180.1"/>
    <property type="molecule type" value="Genomic_DNA"/>
</dbReference>
<dbReference type="KEGG" id="lit:FPZ52_05720"/>
<evidence type="ECO:0008006" key="3">
    <source>
        <dbReference type="Google" id="ProtNLM"/>
    </source>
</evidence>